<organism evidence="2 3">
    <name type="scientific">Leucobacter komagatae</name>
    <dbReference type="NCBI Taxonomy" id="55969"/>
    <lineage>
        <taxon>Bacteria</taxon>
        <taxon>Bacillati</taxon>
        <taxon>Actinomycetota</taxon>
        <taxon>Actinomycetes</taxon>
        <taxon>Micrococcales</taxon>
        <taxon>Microbacteriaceae</taxon>
        <taxon>Leucobacter</taxon>
    </lineage>
</organism>
<keyword evidence="3" id="KW-1185">Reference proteome</keyword>
<dbReference type="PANTHER" id="PTHR30543">
    <property type="entry name" value="CHROMATE REDUCTASE"/>
    <property type="match status" value="1"/>
</dbReference>
<reference evidence="2 3" key="1">
    <citation type="submission" date="2015-01" db="EMBL/GenBank/DDBJ databases">
        <title>Draft genome sequence of Leucobacter komagatae strain VKM ST2845.</title>
        <authorList>
            <person name="Karlyshev A.V."/>
            <person name="Kudryashova E.B."/>
        </authorList>
    </citation>
    <scope>NUCLEOTIDE SEQUENCE [LARGE SCALE GENOMIC DNA]</scope>
    <source>
        <strain evidence="2 3">VKM ST2845</strain>
    </source>
</reference>
<dbReference type="InterPro" id="IPR029039">
    <property type="entry name" value="Flavoprotein-like_sf"/>
</dbReference>
<dbReference type="OrthoDB" id="9812295at2"/>
<dbReference type="GO" id="GO:0010181">
    <property type="term" value="F:FMN binding"/>
    <property type="evidence" value="ECO:0007669"/>
    <property type="project" value="TreeGrafter"/>
</dbReference>
<sequence length="188" mass="20064">MTTYNIGFLVGSVSSTSINRRLANALVKLAPQANLNLTEIPIANLPFYSADHDAEIPEAAAEFKRAVEAADGVIIVTPEYNRSVPGVLKNALDTASRPWGQNSFTGVPSAVLGASIGQIGTALAQAHLRSILAFLDSPDLQQPEVYLQLSEGLITEDGEITNDSTAEFLLGWLRAAHAHFELHARSNG</sequence>
<accession>A0A0D0INI6</accession>
<dbReference type="GO" id="GO:0005829">
    <property type="term" value="C:cytosol"/>
    <property type="evidence" value="ECO:0007669"/>
    <property type="project" value="TreeGrafter"/>
</dbReference>
<evidence type="ECO:0000313" key="2">
    <source>
        <dbReference type="EMBL" id="KIP52647.1"/>
    </source>
</evidence>
<dbReference type="InterPro" id="IPR005025">
    <property type="entry name" value="FMN_Rdtase-like_dom"/>
</dbReference>
<proteinExistence type="predicted"/>
<dbReference type="Pfam" id="PF03358">
    <property type="entry name" value="FMN_red"/>
    <property type="match status" value="1"/>
</dbReference>
<name>A0A0D0INI6_9MICO</name>
<dbReference type="RefSeq" id="WP_042543876.1">
    <property type="nucleotide sequence ID" value="NZ_JXSQ01000008.1"/>
</dbReference>
<dbReference type="EMBL" id="JXSQ01000008">
    <property type="protein sequence ID" value="KIP52647.1"/>
    <property type="molecule type" value="Genomic_DNA"/>
</dbReference>
<feature type="domain" description="NADPH-dependent FMN reductase-like" evidence="1">
    <location>
        <begin position="5"/>
        <end position="147"/>
    </location>
</feature>
<dbReference type="AlphaFoldDB" id="A0A0D0INI6"/>
<protein>
    <submittedName>
        <fullName evidence="2">ACP phosphodiesterase</fullName>
    </submittedName>
</protein>
<dbReference type="SUPFAM" id="SSF52218">
    <property type="entry name" value="Flavoproteins"/>
    <property type="match status" value="1"/>
</dbReference>
<comment type="caution">
    <text evidence="2">The sequence shown here is derived from an EMBL/GenBank/DDBJ whole genome shotgun (WGS) entry which is preliminary data.</text>
</comment>
<dbReference type="Gene3D" id="3.40.50.360">
    <property type="match status" value="1"/>
</dbReference>
<evidence type="ECO:0000313" key="3">
    <source>
        <dbReference type="Proteomes" id="UP000032120"/>
    </source>
</evidence>
<dbReference type="Proteomes" id="UP000032120">
    <property type="component" value="Unassembled WGS sequence"/>
</dbReference>
<dbReference type="PANTHER" id="PTHR30543:SF21">
    <property type="entry name" value="NAD(P)H-DEPENDENT FMN REDUCTASE LOT6"/>
    <property type="match status" value="1"/>
</dbReference>
<dbReference type="InterPro" id="IPR050712">
    <property type="entry name" value="NAD(P)H-dep_reductase"/>
</dbReference>
<evidence type="ECO:0000259" key="1">
    <source>
        <dbReference type="Pfam" id="PF03358"/>
    </source>
</evidence>
<dbReference type="GO" id="GO:0016491">
    <property type="term" value="F:oxidoreductase activity"/>
    <property type="evidence" value="ECO:0007669"/>
    <property type="project" value="InterPro"/>
</dbReference>
<gene>
    <name evidence="2" type="ORF">SD72_07755</name>
</gene>